<dbReference type="InterPro" id="IPR051089">
    <property type="entry name" value="prtT"/>
</dbReference>
<evidence type="ECO:0000313" key="9">
    <source>
        <dbReference type="Proteomes" id="UP001303647"/>
    </source>
</evidence>
<feature type="domain" description="Zn(2)-C6 fungal-type" evidence="7">
    <location>
        <begin position="22"/>
        <end position="54"/>
    </location>
</feature>
<evidence type="ECO:0000313" key="8">
    <source>
        <dbReference type="EMBL" id="KAK4245614.1"/>
    </source>
</evidence>
<dbReference type="PANTHER" id="PTHR31845:SF39">
    <property type="entry name" value="TRANSCRIPTION FACTOR PBCR-RELATED"/>
    <property type="match status" value="1"/>
</dbReference>
<evidence type="ECO:0000256" key="6">
    <source>
        <dbReference type="SAM" id="MobiDB-lite"/>
    </source>
</evidence>
<dbReference type="GO" id="GO:0000981">
    <property type="term" value="F:DNA-binding transcription factor activity, RNA polymerase II-specific"/>
    <property type="evidence" value="ECO:0007669"/>
    <property type="project" value="InterPro"/>
</dbReference>
<proteinExistence type="predicted"/>
<dbReference type="Proteomes" id="UP001303647">
    <property type="component" value="Unassembled WGS sequence"/>
</dbReference>
<dbReference type="CDD" id="cd00067">
    <property type="entry name" value="GAL4"/>
    <property type="match status" value="1"/>
</dbReference>
<feature type="compositionally biased region" description="Polar residues" evidence="6">
    <location>
        <begin position="72"/>
        <end position="89"/>
    </location>
</feature>
<feature type="region of interest" description="Disordered" evidence="6">
    <location>
        <begin position="58"/>
        <end position="89"/>
    </location>
</feature>
<evidence type="ECO:0000256" key="4">
    <source>
        <dbReference type="ARBA" id="ARBA00023163"/>
    </source>
</evidence>
<evidence type="ECO:0000259" key="7">
    <source>
        <dbReference type="PROSITE" id="PS50048"/>
    </source>
</evidence>
<dbReference type="PANTHER" id="PTHR31845">
    <property type="entry name" value="FINGER DOMAIN PROTEIN, PUTATIVE-RELATED"/>
    <property type="match status" value="1"/>
</dbReference>
<dbReference type="Gene3D" id="4.10.240.10">
    <property type="entry name" value="Zn(2)-C6 fungal-type DNA-binding domain"/>
    <property type="match status" value="1"/>
</dbReference>
<comment type="caution">
    <text evidence="8">The sequence shown here is derived from an EMBL/GenBank/DDBJ whole genome shotgun (WGS) entry which is preliminary data.</text>
</comment>
<evidence type="ECO:0000256" key="3">
    <source>
        <dbReference type="ARBA" id="ARBA00023125"/>
    </source>
</evidence>
<dbReference type="InterPro" id="IPR036864">
    <property type="entry name" value="Zn2-C6_fun-type_DNA-bd_sf"/>
</dbReference>
<feature type="compositionally biased region" description="Basic residues" evidence="6">
    <location>
        <begin position="58"/>
        <end position="71"/>
    </location>
</feature>
<comment type="subcellular location">
    <subcellularLocation>
        <location evidence="1">Nucleus</location>
    </subcellularLocation>
</comment>
<keyword evidence="3" id="KW-0238">DNA-binding</keyword>
<dbReference type="GO" id="GO:0000976">
    <property type="term" value="F:transcription cis-regulatory region binding"/>
    <property type="evidence" value="ECO:0007669"/>
    <property type="project" value="TreeGrafter"/>
</dbReference>
<keyword evidence="2" id="KW-0805">Transcription regulation</keyword>
<dbReference type="SMART" id="SM00066">
    <property type="entry name" value="GAL4"/>
    <property type="match status" value="1"/>
</dbReference>
<organism evidence="8 9">
    <name type="scientific">Corynascus novoguineensis</name>
    <dbReference type="NCBI Taxonomy" id="1126955"/>
    <lineage>
        <taxon>Eukaryota</taxon>
        <taxon>Fungi</taxon>
        <taxon>Dikarya</taxon>
        <taxon>Ascomycota</taxon>
        <taxon>Pezizomycotina</taxon>
        <taxon>Sordariomycetes</taxon>
        <taxon>Sordariomycetidae</taxon>
        <taxon>Sordariales</taxon>
        <taxon>Chaetomiaceae</taxon>
        <taxon>Corynascus</taxon>
    </lineage>
</organism>
<reference evidence="8" key="1">
    <citation type="journal article" date="2023" name="Mol. Phylogenet. Evol.">
        <title>Genome-scale phylogeny and comparative genomics of the fungal order Sordariales.</title>
        <authorList>
            <person name="Hensen N."/>
            <person name="Bonometti L."/>
            <person name="Westerberg I."/>
            <person name="Brannstrom I.O."/>
            <person name="Guillou S."/>
            <person name="Cros-Aarteil S."/>
            <person name="Calhoun S."/>
            <person name="Haridas S."/>
            <person name="Kuo A."/>
            <person name="Mondo S."/>
            <person name="Pangilinan J."/>
            <person name="Riley R."/>
            <person name="LaButti K."/>
            <person name="Andreopoulos B."/>
            <person name="Lipzen A."/>
            <person name="Chen C."/>
            <person name="Yan M."/>
            <person name="Daum C."/>
            <person name="Ng V."/>
            <person name="Clum A."/>
            <person name="Steindorff A."/>
            <person name="Ohm R.A."/>
            <person name="Martin F."/>
            <person name="Silar P."/>
            <person name="Natvig D.O."/>
            <person name="Lalanne C."/>
            <person name="Gautier V."/>
            <person name="Ament-Velasquez S.L."/>
            <person name="Kruys A."/>
            <person name="Hutchinson M.I."/>
            <person name="Powell A.J."/>
            <person name="Barry K."/>
            <person name="Miller A.N."/>
            <person name="Grigoriev I.V."/>
            <person name="Debuchy R."/>
            <person name="Gladieux P."/>
            <person name="Hiltunen Thoren M."/>
            <person name="Johannesson H."/>
        </authorList>
    </citation>
    <scope>NUCLEOTIDE SEQUENCE</scope>
    <source>
        <strain evidence="8">CBS 359.72</strain>
    </source>
</reference>
<feature type="region of interest" description="Disordered" evidence="6">
    <location>
        <begin position="229"/>
        <end position="248"/>
    </location>
</feature>
<keyword evidence="4" id="KW-0804">Transcription</keyword>
<reference evidence="8" key="2">
    <citation type="submission" date="2023-05" db="EMBL/GenBank/DDBJ databases">
        <authorList>
            <consortium name="Lawrence Berkeley National Laboratory"/>
            <person name="Steindorff A."/>
            <person name="Hensen N."/>
            <person name="Bonometti L."/>
            <person name="Westerberg I."/>
            <person name="Brannstrom I.O."/>
            <person name="Guillou S."/>
            <person name="Cros-Aarteil S."/>
            <person name="Calhoun S."/>
            <person name="Haridas S."/>
            <person name="Kuo A."/>
            <person name="Mondo S."/>
            <person name="Pangilinan J."/>
            <person name="Riley R."/>
            <person name="Labutti K."/>
            <person name="Andreopoulos B."/>
            <person name="Lipzen A."/>
            <person name="Chen C."/>
            <person name="Yanf M."/>
            <person name="Daum C."/>
            <person name="Ng V."/>
            <person name="Clum A."/>
            <person name="Ohm R."/>
            <person name="Martin F."/>
            <person name="Silar P."/>
            <person name="Natvig D."/>
            <person name="Lalanne C."/>
            <person name="Gautier V."/>
            <person name="Ament-Velasquez S.L."/>
            <person name="Kruys A."/>
            <person name="Hutchinson M.I."/>
            <person name="Powell A.J."/>
            <person name="Barry K."/>
            <person name="Miller A.N."/>
            <person name="Grigoriev I.V."/>
            <person name="Debuchy R."/>
            <person name="Gladieux P."/>
            <person name="Thoren M.H."/>
            <person name="Johannesson H."/>
        </authorList>
    </citation>
    <scope>NUCLEOTIDE SEQUENCE</scope>
    <source>
        <strain evidence="8">CBS 359.72</strain>
    </source>
</reference>
<evidence type="ECO:0000256" key="1">
    <source>
        <dbReference type="ARBA" id="ARBA00004123"/>
    </source>
</evidence>
<dbReference type="PROSITE" id="PS00463">
    <property type="entry name" value="ZN2_CY6_FUNGAL_1"/>
    <property type="match status" value="1"/>
</dbReference>
<keyword evidence="9" id="KW-1185">Reference proteome</keyword>
<keyword evidence="5" id="KW-0539">Nucleus</keyword>
<dbReference type="GO" id="GO:0008270">
    <property type="term" value="F:zinc ion binding"/>
    <property type="evidence" value="ECO:0007669"/>
    <property type="project" value="InterPro"/>
</dbReference>
<dbReference type="SUPFAM" id="SSF57701">
    <property type="entry name" value="Zn2/Cys6 DNA-binding domain"/>
    <property type="match status" value="1"/>
</dbReference>
<dbReference type="AlphaFoldDB" id="A0AAN7HN16"/>
<dbReference type="InterPro" id="IPR001138">
    <property type="entry name" value="Zn2Cys6_DnaBD"/>
</dbReference>
<dbReference type="GO" id="GO:0005634">
    <property type="term" value="C:nucleus"/>
    <property type="evidence" value="ECO:0007669"/>
    <property type="project" value="UniProtKB-SubCell"/>
</dbReference>
<sequence>MDSIEARPQPAPAPRAPRIANACEACRAAKVKCQPGAQLGICKRCSESKRECIFKTGPRTRRPRQLKKRLNHNNLDTTTPGASSASIKGTHSTTTTAAAAAAAVADSRPTYPPPPGPSKTFTIDIPMPADDDIIDSLEALRLTHEQAIDLLTPHLSSGDEDEEMGMEMEMEIQGGEYDQDDQDDQDQASVSGVGSVLSHASSLPVGASALSTPPSSVSVVTTTTAAAADQSQAVQGSGGSGGISEARGGATAKSRTLASLRLQPQFNLDSAGKLLDRFRDVMIGHFHCVAVGEDETVATMARERPFVLLALLAAASGSRTLQGHSLYDEEFRKVLGLKFVAGGERTLELLQGLVIYIAWYPSHLRPKNKHSIQYLRMVVDIISDLELDQDPGTDSMDLPPTRERIDQIRLYLASYYLASATATAWGRSPSLTYTNYTARCCDLLQRHSPLQGDHVLAWQVRLQRPVEETNDLRRTQRGQSQSEYHIGLMLRGMETQLAEWEEAGIDPAVAAVPSIRLAILFTRIFLSGAPLLTLPSVKLRRTTATAAAASDSSFFRADPQRLMAVIPALHALYEFFLALRPDQLNSFIGVEWSRFILSVILGFRMTLPLAVCPEWDDRAAREAVRFGEYLDRLCRMGGDPSEVGSGFMPTASGAAAPGSFPLPAAAAAGGDGGQTMRSMDVLSASKIVLEMVKTKYWKRVARVEAKLQQHQQLQHEVEAMLAAAAPHPMPSGEEGKERGNGSIFGGCPMMDGSLEPYYPYWDETFNNNLTGSGFGVVQAQGADTAEMNAGGPSLSNDLWTAMTMGWAQGDINLGAL</sequence>
<protein>
    <recommendedName>
        <fullName evidence="7">Zn(2)-C6 fungal-type domain-containing protein</fullName>
    </recommendedName>
</protein>
<evidence type="ECO:0000256" key="2">
    <source>
        <dbReference type="ARBA" id="ARBA00023015"/>
    </source>
</evidence>
<gene>
    <name evidence="8" type="ORF">C7999DRAFT_16213</name>
</gene>
<name>A0AAN7HN16_9PEZI</name>
<dbReference type="PROSITE" id="PS50048">
    <property type="entry name" value="ZN2_CY6_FUNGAL_2"/>
    <property type="match status" value="1"/>
</dbReference>
<accession>A0AAN7HN16</accession>
<dbReference type="EMBL" id="MU857696">
    <property type="protein sequence ID" value="KAK4245614.1"/>
    <property type="molecule type" value="Genomic_DNA"/>
</dbReference>
<evidence type="ECO:0000256" key="5">
    <source>
        <dbReference type="ARBA" id="ARBA00023242"/>
    </source>
</evidence>